<dbReference type="Gene3D" id="1.10.287.3510">
    <property type="match status" value="1"/>
</dbReference>
<proteinExistence type="predicted"/>
<feature type="transmembrane region" description="Helical" evidence="1">
    <location>
        <begin position="52"/>
        <end position="75"/>
    </location>
</feature>
<dbReference type="AlphaFoldDB" id="A0A1U9XPK1"/>
<reference evidence="2" key="1">
    <citation type="journal article" date="2017" name="Mol. Phylogenet. Evol.">
        <title>Curious bivalves: Systematic utility and unusual properties of anomalodesmatan mitochondrial genomes.</title>
        <authorList>
            <person name="Williams S.T."/>
            <person name="Foster P.G."/>
            <person name="Hughes C."/>
            <person name="Harper E.M."/>
            <person name="Taylor J.D."/>
            <person name="Littlewood D.T."/>
            <person name="Dyal P."/>
            <person name="Hopkins K.P."/>
            <person name="Briscoe A.G."/>
        </authorList>
    </citation>
    <scope>NUCLEOTIDE SEQUENCE</scope>
</reference>
<keyword evidence="1" id="KW-0812">Transmembrane</keyword>
<evidence type="ECO:0000313" key="2">
    <source>
        <dbReference type="EMBL" id="AQZ26181.1"/>
    </source>
</evidence>
<accession>A0A1U9XPK1</accession>
<keyword evidence="1" id="KW-0472">Membrane</keyword>
<feature type="transmembrane region" description="Helical" evidence="1">
    <location>
        <begin position="6"/>
        <end position="21"/>
    </location>
</feature>
<organism evidence="2">
    <name type="scientific">Tropidomya abbreviata</name>
    <dbReference type="NCBI Taxonomy" id="102404"/>
    <lineage>
        <taxon>Eukaryota</taxon>
        <taxon>Metazoa</taxon>
        <taxon>Spiralia</taxon>
        <taxon>Lophotrochozoa</taxon>
        <taxon>Mollusca</taxon>
        <taxon>Bivalvia</taxon>
        <taxon>Autobranchia</taxon>
        <taxon>Heteroconchia</taxon>
        <taxon>Euheterodonta</taxon>
        <taxon>Anomalodesmata</taxon>
        <taxon>Poromyoidea</taxon>
        <taxon>Poromyidae</taxon>
        <taxon>Tropidomya</taxon>
    </lineage>
</organism>
<keyword evidence="2" id="KW-0496">Mitochondrion</keyword>
<protein>
    <submittedName>
        <fullName evidence="2">NADH dehydrogenase subunit 4L</fullName>
    </submittedName>
</protein>
<keyword evidence="1" id="KW-1133">Transmembrane helix</keyword>
<geneLocation type="mitochondrion" evidence="2"/>
<dbReference type="CTD" id="4539"/>
<dbReference type="RefSeq" id="YP_009353870.1">
    <property type="nucleotide sequence ID" value="NC_034304.1"/>
</dbReference>
<dbReference type="EMBL" id="KX815962">
    <property type="protein sequence ID" value="AQZ26181.1"/>
    <property type="molecule type" value="Genomic_DNA"/>
</dbReference>
<dbReference type="GeneID" id="32229790"/>
<gene>
    <name evidence="2" type="primary">ND4L</name>
</gene>
<feature type="transmembrane region" description="Helical" evidence="1">
    <location>
        <begin position="28"/>
        <end position="46"/>
    </location>
</feature>
<evidence type="ECO:0000256" key="1">
    <source>
        <dbReference type="SAM" id="Phobius"/>
    </source>
</evidence>
<sequence length="93" mass="10615">MVFFLSVLIIYVAFFSIWLQVKHFLCVLLLFEVITLGMFSMMFFVFSMNSDLFLILLFVAIMVCDAACGLSLLVCSARKFGNDSIYGLILNKF</sequence>
<name>A0A1U9XPK1_9BIVA</name>